<comment type="caution">
    <text evidence="1">The sequence shown here is derived from an EMBL/GenBank/DDBJ whole genome shotgun (WGS) entry which is preliminary data.</text>
</comment>
<dbReference type="Proteomes" id="UP001458880">
    <property type="component" value="Unassembled WGS sequence"/>
</dbReference>
<keyword evidence="2" id="KW-1185">Reference proteome</keyword>
<dbReference type="EMBL" id="JASPKY010000256">
    <property type="protein sequence ID" value="KAK9712854.1"/>
    <property type="molecule type" value="Genomic_DNA"/>
</dbReference>
<reference evidence="1 2" key="1">
    <citation type="journal article" date="2024" name="BMC Genomics">
        <title>De novo assembly and annotation of Popillia japonica's genome with initial clues to its potential as an invasive pest.</title>
        <authorList>
            <person name="Cucini C."/>
            <person name="Boschi S."/>
            <person name="Funari R."/>
            <person name="Cardaioli E."/>
            <person name="Iannotti N."/>
            <person name="Marturano G."/>
            <person name="Paoli F."/>
            <person name="Bruttini M."/>
            <person name="Carapelli A."/>
            <person name="Frati F."/>
            <person name="Nardi F."/>
        </authorList>
    </citation>
    <scope>NUCLEOTIDE SEQUENCE [LARGE SCALE GENOMIC DNA]</scope>
    <source>
        <strain evidence="1">DMR45628</strain>
    </source>
</reference>
<name>A0AAW1K2N4_POPJA</name>
<evidence type="ECO:0000313" key="2">
    <source>
        <dbReference type="Proteomes" id="UP001458880"/>
    </source>
</evidence>
<accession>A0AAW1K2N4</accession>
<dbReference type="AlphaFoldDB" id="A0AAW1K2N4"/>
<sequence length="106" mass="12208">MEKWGFGPRREVTWLESLLKHGKMGLWPQTGSDMVGEFVKANGLKARFKNGIPGEDWFIMDEAGREISDITEGVWTIVKFPEKKLLNIMLDEFYPETVTLNLMKCV</sequence>
<gene>
    <name evidence="1" type="ORF">QE152_g24679</name>
</gene>
<proteinExistence type="predicted"/>
<evidence type="ECO:0000313" key="1">
    <source>
        <dbReference type="EMBL" id="KAK9712854.1"/>
    </source>
</evidence>
<protein>
    <submittedName>
        <fullName evidence="1">Uncharacterized protein</fullName>
    </submittedName>
</protein>
<organism evidence="1 2">
    <name type="scientific">Popillia japonica</name>
    <name type="common">Japanese beetle</name>
    <dbReference type="NCBI Taxonomy" id="7064"/>
    <lineage>
        <taxon>Eukaryota</taxon>
        <taxon>Metazoa</taxon>
        <taxon>Ecdysozoa</taxon>
        <taxon>Arthropoda</taxon>
        <taxon>Hexapoda</taxon>
        <taxon>Insecta</taxon>
        <taxon>Pterygota</taxon>
        <taxon>Neoptera</taxon>
        <taxon>Endopterygota</taxon>
        <taxon>Coleoptera</taxon>
        <taxon>Polyphaga</taxon>
        <taxon>Scarabaeiformia</taxon>
        <taxon>Scarabaeidae</taxon>
        <taxon>Rutelinae</taxon>
        <taxon>Popillia</taxon>
    </lineage>
</organism>